<evidence type="ECO:0000313" key="5">
    <source>
        <dbReference type="EMBL" id="CAB4189064.1"/>
    </source>
</evidence>
<feature type="region of interest" description="Disordered" evidence="1">
    <location>
        <begin position="1"/>
        <end position="22"/>
    </location>
</feature>
<feature type="compositionally biased region" description="Low complexity" evidence="1">
    <location>
        <begin position="13"/>
        <end position="22"/>
    </location>
</feature>
<dbReference type="EMBL" id="LR797196">
    <property type="protein sequence ID" value="CAB4193007.1"/>
    <property type="molecule type" value="Genomic_DNA"/>
</dbReference>
<dbReference type="EMBL" id="LR796979">
    <property type="protein sequence ID" value="CAB4178965.1"/>
    <property type="molecule type" value="Genomic_DNA"/>
</dbReference>
<dbReference type="EMBL" id="LR797132">
    <property type="protein sequence ID" value="CAB4189064.1"/>
    <property type="molecule type" value="Genomic_DNA"/>
</dbReference>
<proteinExistence type="predicted"/>
<dbReference type="EMBL" id="LR798433">
    <property type="protein sequence ID" value="CAB5231655.1"/>
    <property type="molecule type" value="Genomic_DNA"/>
</dbReference>
<dbReference type="EMBL" id="LR796798">
    <property type="protein sequence ID" value="CAB4167039.1"/>
    <property type="molecule type" value="Genomic_DNA"/>
</dbReference>
<name>A0A6J5P5F5_9CAUD</name>
<reference evidence="2" key="1">
    <citation type="submission" date="2020-04" db="EMBL/GenBank/DDBJ databases">
        <authorList>
            <person name="Chiriac C."/>
            <person name="Salcher M."/>
            <person name="Ghai R."/>
            <person name="Kavagutti S V."/>
        </authorList>
    </citation>
    <scope>NUCLEOTIDE SEQUENCE</scope>
</reference>
<dbReference type="EMBL" id="LR796924">
    <property type="protein sequence ID" value="CAB4175236.1"/>
    <property type="molecule type" value="Genomic_DNA"/>
</dbReference>
<feature type="compositionally biased region" description="Low complexity" evidence="1">
    <location>
        <begin position="169"/>
        <end position="184"/>
    </location>
</feature>
<evidence type="ECO:0000256" key="1">
    <source>
        <dbReference type="SAM" id="MobiDB-lite"/>
    </source>
</evidence>
<feature type="compositionally biased region" description="Low complexity" evidence="1">
    <location>
        <begin position="199"/>
        <end position="213"/>
    </location>
</feature>
<evidence type="ECO:0000313" key="7">
    <source>
        <dbReference type="EMBL" id="CAB5231655.1"/>
    </source>
</evidence>
<evidence type="ECO:0000313" key="3">
    <source>
        <dbReference type="EMBL" id="CAB4175236.1"/>
    </source>
</evidence>
<organism evidence="2">
    <name type="scientific">uncultured Caudovirales phage</name>
    <dbReference type="NCBI Taxonomy" id="2100421"/>
    <lineage>
        <taxon>Viruses</taxon>
        <taxon>Duplodnaviria</taxon>
        <taxon>Heunggongvirae</taxon>
        <taxon>Uroviricota</taxon>
        <taxon>Caudoviricetes</taxon>
        <taxon>Peduoviridae</taxon>
        <taxon>Maltschvirus</taxon>
        <taxon>Maltschvirus maltsch</taxon>
    </lineage>
</organism>
<gene>
    <name evidence="4" type="ORF">UFOVP1034_20</name>
    <name evidence="5" type="ORF">UFOVP1177_20</name>
    <name evidence="6" type="ORF">UFOVP1243_7</name>
    <name evidence="7" type="ORF">UFOVP1581_138</name>
    <name evidence="2" type="ORF">UFOVP854_138</name>
    <name evidence="3" type="ORF">UFOVP964_138</name>
</gene>
<sequence>MPQFNTAQARFGPSNANPSNLANSLEQAAGNLMGNRPMSKKHVAVAKELMTHEAGVYKDVATHVGGIQNELNAQNNRHEMDQQVSRQNHENESKALDQHHEITKAQTEAGLAERAATQAHRHNMKATSVANTNATGFASHIASLAEGGTPVAFAHNDTNAKFTLKKETAPTPAQRAPRPTGPQQIGMPLNIATAGKPTVPAGPKPVVGRGPKGQAVSLNASKTSTPSAKKTASKKTAPTVTRGAGGRMTSLKKP</sequence>
<feature type="region of interest" description="Disordered" evidence="1">
    <location>
        <begin position="165"/>
        <end position="254"/>
    </location>
</feature>
<evidence type="ECO:0000313" key="2">
    <source>
        <dbReference type="EMBL" id="CAB4167039.1"/>
    </source>
</evidence>
<evidence type="ECO:0000313" key="6">
    <source>
        <dbReference type="EMBL" id="CAB4193007.1"/>
    </source>
</evidence>
<accession>A0A6J5P5F5</accession>
<feature type="compositionally biased region" description="Low complexity" evidence="1">
    <location>
        <begin position="220"/>
        <end position="239"/>
    </location>
</feature>
<evidence type="ECO:0000313" key="4">
    <source>
        <dbReference type="EMBL" id="CAB4178965.1"/>
    </source>
</evidence>
<protein>
    <submittedName>
        <fullName evidence="2">Uncharacterized protein</fullName>
    </submittedName>
</protein>